<proteinExistence type="predicted"/>
<dbReference type="SUPFAM" id="SSF54106">
    <property type="entry name" value="LysM domain"/>
    <property type="match status" value="2"/>
</dbReference>
<dbReference type="InterPro" id="IPR018392">
    <property type="entry name" value="LysM"/>
</dbReference>
<keyword evidence="2" id="KW-1133">Transmembrane helix</keyword>
<dbReference type="PANTHER" id="PTHR33734">
    <property type="entry name" value="LYSM DOMAIN-CONTAINING GPI-ANCHORED PROTEIN 2"/>
    <property type="match status" value="1"/>
</dbReference>
<evidence type="ECO:0000256" key="2">
    <source>
        <dbReference type="SAM" id="Phobius"/>
    </source>
</evidence>
<dbReference type="Proteomes" id="UP000664795">
    <property type="component" value="Unassembled WGS sequence"/>
</dbReference>
<evidence type="ECO:0000259" key="3">
    <source>
        <dbReference type="PROSITE" id="PS51782"/>
    </source>
</evidence>
<dbReference type="EMBL" id="JAFMYU010000006">
    <property type="protein sequence ID" value="MBO0931439.1"/>
    <property type="molecule type" value="Genomic_DNA"/>
</dbReference>
<feature type="domain" description="LysM" evidence="3">
    <location>
        <begin position="146"/>
        <end position="190"/>
    </location>
</feature>
<name>A0A939G6D2_9BACT</name>
<protein>
    <submittedName>
        <fullName evidence="4">LysM peptidoglycan-binding domain-containing protein</fullName>
    </submittedName>
</protein>
<organism evidence="4 5">
    <name type="scientific">Fibrella aquatilis</name>
    <dbReference type="NCBI Taxonomy" id="2817059"/>
    <lineage>
        <taxon>Bacteria</taxon>
        <taxon>Pseudomonadati</taxon>
        <taxon>Bacteroidota</taxon>
        <taxon>Cytophagia</taxon>
        <taxon>Cytophagales</taxon>
        <taxon>Spirosomataceae</taxon>
        <taxon>Fibrella</taxon>
    </lineage>
</organism>
<feature type="compositionally biased region" description="Basic and acidic residues" evidence="1">
    <location>
        <begin position="112"/>
        <end position="138"/>
    </location>
</feature>
<dbReference type="CDD" id="cd00118">
    <property type="entry name" value="LysM"/>
    <property type="match status" value="2"/>
</dbReference>
<dbReference type="SMART" id="SM00257">
    <property type="entry name" value="LysM"/>
    <property type="match status" value="2"/>
</dbReference>
<accession>A0A939G6D2</accession>
<dbReference type="Pfam" id="PF01476">
    <property type="entry name" value="LysM"/>
    <property type="match status" value="2"/>
</dbReference>
<keyword evidence="2" id="KW-0472">Membrane</keyword>
<keyword evidence="2" id="KW-0812">Transmembrane</keyword>
<evidence type="ECO:0000256" key="1">
    <source>
        <dbReference type="SAM" id="MobiDB-lite"/>
    </source>
</evidence>
<dbReference type="InterPro" id="IPR036779">
    <property type="entry name" value="LysM_dom_sf"/>
</dbReference>
<dbReference type="GO" id="GO:0008932">
    <property type="term" value="F:lytic endotransglycosylase activity"/>
    <property type="evidence" value="ECO:0007669"/>
    <property type="project" value="TreeGrafter"/>
</dbReference>
<feature type="transmembrane region" description="Helical" evidence="2">
    <location>
        <begin position="16"/>
        <end position="36"/>
    </location>
</feature>
<sequence length="244" mass="25787">MSDSTKNTPPAGNTSLPVLTLLVLIGLIAALLYIGYDSLSDDTGNARELTNVPLDTTDQATMGQVDNPENVMPDTSSLPVPVDLSQAPAPEDNDVADKPADNATTDDEATDNGDKSDKKTEAAKPVEEAARPDKKPDPLKVSGPTSTYTVGDGETFYGIASRMNMKVSTLKAMNPDVSENDVKSGVTKLRVKVKAIHTVGAGDVLRVVAEKYGVSKEALMKANHKTKDLAVRGEKLIIPLGAKE</sequence>
<feature type="region of interest" description="Disordered" evidence="1">
    <location>
        <begin position="50"/>
        <end position="147"/>
    </location>
</feature>
<evidence type="ECO:0000313" key="5">
    <source>
        <dbReference type="Proteomes" id="UP000664795"/>
    </source>
</evidence>
<dbReference type="PANTHER" id="PTHR33734:SF22">
    <property type="entry name" value="MEMBRANE-BOUND LYTIC MUREIN TRANSGLYCOSYLASE D"/>
    <property type="match status" value="1"/>
</dbReference>
<keyword evidence="5" id="KW-1185">Reference proteome</keyword>
<evidence type="ECO:0000313" key="4">
    <source>
        <dbReference type="EMBL" id="MBO0931439.1"/>
    </source>
</evidence>
<feature type="domain" description="LysM" evidence="3">
    <location>
        <begin position="195"/>
        <end position="238"/>
    </location>
</feature>
<dbReference type="Gene3D" id="3.10.350.10">
    <property type="entry name" value="LysM domain"/>
    <property type="match status" value="2"/>
</dbReference>
<dbReference type="AlphaFoldDB" id="A0A939G6D2"/>
<feature type="compositionally biased region" description="Polar residues" evidence="1">
    <location>
        <begin position="53"/>
        <end position="64"/>
    </location>
</feature>
<gene>
    <name evidence="4" type="ORF">J2I48_10565</name>
</gene>
<comment type="caution">
    <text evidence="4">The sequence shown here is derived from an EMBL/GenBank/DDBJ whole genome shotgun (WGS) entry which is preliminary data.</text>
</comment>
<dbReference type="RefSeq" id="WP_207335395.1">
    <property type="nucleotide sequence ID" value="NZ_JAFMYU010000006.1"/>
</dbReference>
<dbReference type="PROSITE" id="PS51782">
    <property type="entry name" value="LYSM"/>
    <property type="match status" value="2"/>
</dbReference>
<reference evidence="4 5" key="1">
    <citation type="submission" date="2021-03" db="EMBL/GenBank/DDBJ databases">
        <title>Fibrella sp. HMF5036 genome sequencing and assembly.</title>
        <authorList>
            <person name="Kang H."/>
            <person name="Kim H."/>
            <person name="Bae S."/>
            <person name="Joh K."/>
        </authorList>
    </citation>
    <scope>NUCLEOTIDE SEQUENCE [LARGE SCALE GENOMIC DNA]</scope>
    <source>
        <strain evidence="4 5">HMF5036</strain>
    </source>
</reference>